<accession>A0A915KNS6</accession>
<dbReference type="WBParaSite" id="nRc.2.0.1.t40436-RA">
    <property type="protein sequence ID" value="nRc.2.0.1.t40436-RA"/>
    <property type="gene ID" value="nRc.2.0.1.g40436"/>
</dbReference>
<evidence type="ECO:0000313" key="3">
    <source>
        <dbReference type="WBParaSite" id="nRc.2.0.1.t40436-RA"/>
    </source>
</evidence>
<organism evidence="2 3">
    <name type="scientific">Romanomermis culicivorax</name>
    <name type="common">Nematode worm</name>
    <dbReference type="NCBI Taxonomy" id="13658"/>
    <lineage>
        <taxon>Eukaryota</taxon>
        <taxon>Metazoa</taxon>
        <taxon>Ecdysozoa</taxon>
        <taxon>Nematoda</taxon>
        <taxon>Enoplea</taxon>
        <taxon>Dorylaimia</taxon>
        <taxon>Mermithida</taxon>
        <taxon>Mermithoidea</taxon>
        <taxon>Mermithidae</taxon>
        <taxon>Romanomermis</taxon>
    </lineage>
</organism>
<feature type="transmembrane region" description="Helical" evidence="1">
    <location>
        <begin position="24"/>
        <end position="44"/>
    </location>
</feature>
<keyword evidence="2" id="KW-1185">Reference proteome</keyword>
<sequence>MSRKCVLGPDVLRTVDQHRAGMQWLSIGLAYTLITYLGDIFAFSNHGQRNLDVRVIGTNALFGESGPLANQMNIWRKEMFGELGHKQKV</sequence>
<reference evidence="3" key="1">
    <citation type="submission" date="2022-11" db="UniProtKB">
        <authorList>
            <consortium name="WormBaseParasite"/>
        </authorList>
    </citation>
    <scope>IDENTIFICATION</scope>
</reference>
<keyword evidence="1" id="KW-0812">Transmembrane</keyword>
<evidence type="ECO:0000256" key="1">
    <source>
        <dbReference type="SAM" id="Phobius"/>
    </source>
</evidence>
<dbReference type="Proteomes" id="UP000887565">
    <property type="component" value="Unplaced"/>
</dbReference>
<keyword evidence="1" id="KW-0472">Membrane</keyword>
<evidence type="ECO:0000313" key="2">
    <source>
        <dbReference type="Proteomes" id="UP000887565"/>
    </source>
</evidence>
<dbReference type="AlphaFoldDB" id="A0A915KNS6"/>
<keyword evidence="1" id="KW-1133">Transmembrane helix</keyword>
<protein>
    <submittedName>
        <fullName evidence="3">Uncharacterized protein</fullName>
    </submittedName>
</protein>
<name>A0A915KNS6_ROMCU</name>
<proteinExistence type="predicted"/>